<dbReference type="InterPro" id="IPR038501">
    <property type="entry name" value="Spore_GerAC_C_sf"/>
</dbReference>
<dbReference type="InterPro" id="IPR057336">
    <property type="entry name" value="GerAC_N"/>
</dbReference>
<proteinExistence type="inferred from homology"/>
<dbReference type="Gene3D" id="3.30.300.210">
    <property type="entry name" value="Nutrient germinant receptor protein C, domain 3"/>
    <property type="match status" value="1"/>
</dbReference>
<dbReference type="PANTHER" id="PTHR35789:SF1">
    <property type="entry name" value="SPORE GERMINATION PROTEIN B3"/>
    <property type="match status" value="1"/>
</dbReference>
<accession>A0A2V5K699</accession>
<evidence type="ECO:0000259" key="9">
    <source>
        <dbReference type="Pfam" id="PF05504"/>
    </source>
</evidence>
<organism evidence="11 12">
    <name type="scientific">Paenibacillus flagellatus</name>
    <dbReference type="NCBI Taxonomy" id="2211139"/>
    <lineage>
        <taxon>Bacteria</taxon>
        <taxon>Bacillati</taxon>
        <taxon>Bacillota</taxon>
        <taxon>Bacilli</taxon>
        <taxon>Bacillales</taxon>
        <taxon>Paenibacillaceae</taxon>
        <taxon>Paenibacillus</taxon>
    </lineage>
</organism>
<dbReference type="Proteomes" id="UP000247476">
    <property type="component" value="Unassembled WGS sequence"/>
</dbReference>
<dbReference type="InterPro" id="IPR046953">
    <property type="entry name" value="Spore_GerAC-like_C"/>
</dbReference>
<evidence type="ECO:0000256" key="5">
    <source>
        <dbReference type="ARBA" id="ARBA00023136"/>
    </source>
</evidence>
<dbReference type="RefSeq" id="WP_110839923.1">
    <property type="nucleotide sequence ID" value="NZ_QJVJ01000004.1"/>
</dbReference>
<evidence type="ECO:0000256" key="3">
    <source>
        <dbReference type="ARBA" id="ARBA00022544"/>
    </source>
</evidence>
<evidence type="ECO:0000259" key="10">
    <source>
        <dbReference type="Pfam" id="PF25198"/>
    </source>
</evidence>
<dbReference type="NCBIfam" id="TIGR02887">
    <property type="entry name" value="spore_ger_x_C"/>
    <property type="match status" value="1"/>
</dbReference>
<keyword evidence="3" id="KW-0309">Germination</keyword>
<dbReference type="Pfam" id="PF05504">
    <property type="entry name" value="Spore_GerAC"/>
    <property type="match status" value="1"/>
</dbReference>
<dbReference type="GO" id="GO:0016020">
    <property type="term" value="C:membrane"/>
    <property type="evidence" value="ECO:0007669"/>
    <property type="project" value="UniProtKB-SubCell"/>
</dbReference>
<dbReference type="OrthoDB" id="2694406at2"/>
<evidence type="ECO:0000313" key="12">
    <source>
        <dbReference type="Proteomes" id="UP000247476"/>
    </source>
</evidence>
<evidence type="ECO:0000256" key="7">
    <source>
        <dbReference type="ARBA" id="ARBA00023288"/>
    </source>
</evidence>
<keyword evidence="7" id="KW-0449">Lipoprotein</keyword>
<sequence>MQTVKRWVRLAAALATIVAATAGCYDRTELEDITIALMMGIDLDEHDEPIVYMSSPVFSKEAKRKTEEFGVKSTTIRQARGRFDAMVTALTKGGKIQEVLIGKRVLQHPDWFQMLDVMYRDAKMTVNARVIAVDGKVSDIIGYYPENKPRLSLHLVKLTDTASRRNITVKTTLQEFHRQMHDKGMTASVTEMVKRREIEVKGTALLDDRGRYVTSLGIQESTLLQLLRRGLQHEMSLTLPIPVDTPNERLMKNRVSFFVKKGKVRVRTSVREGRFVFDIRLDMNVAVSERMFRFEIKKNAKSLETMVRDELGKQFASLVRKLQTNRVDPIGLGLYARAYQYREWKKVEDRWSETFAEADIRVTPVVSIVGDGIME</sequence>
<dbReference type="GO" id="GO:0009847">
    <property type="term" value="P:spore germination"/>
    <property type="evidence" value="ECO:0007669"/>
    <property type="project" value="InterPro"/>
</dbReference>
<keyword evidence="12" id="KW-1185">Reference proteome</keyword>
<dbReference type="InterPro" id="IPR008844">
    <property type="entry name" value="Spore_GerAC-like"/>
</dbReference>
<evidence type="ECO:0000256" key="4">
    <source>
        <dbReference type="ARBA" id="ARBA00022729"/>
    </source>
</evidence>
<dbReference type="PROSITE" id="PS51257">
    <property type="entry name" value="PROKAR_LIPOPROTEIN"/>
    <property type="match status" value="1"/>
</dbReference>
<dbReference type="Pfam" id="PF25198">
    <property type="entry name" value="Spore_GerAC_N"/>
    <property type="match status" value="1"/>
</dbReference>
<gene>
    <name evidence="11" type="ORF">DLM86_10290</name>
</gene>
<evidence type="ECO:0000256" key="6">
    <source>
        <dbReference type="ARBA" id="ARBA00023139"/>
    </source>
</evidence>
<comment type="similarity">
    <text evidence="2">Belongs to the GerABKC lipoprotein family.</text>
</comment>
<reference evidence="11 12" key="1">
    <citation type="submission" date="2018-05" db="EMBL/GenBank/DDBJ databases">
        <title>Paenibacillus flagellatus sp. nov., isolated from selenium mineral soil.</title>
        <authorList>
            <person name="Dai X."/>
        </authorList>
    </citation>
    <scope>NUCLEOTIDE SEQUENCE [LARGE SCALE GENOMIC DNA]</scope>
    <source>
        <strain evidence="11 12">DXL2</strain>
    </source>
</reference>
<dbReference type="EMBL" id="QJVJ01000004">
    <property type="protein sequence ID" value="PYI54929.1"/>
    <property type="molecule type" value="Genomic_DNA"/>
</dbReference>
<evidence type="ECO:0000313" key="11">
    <source>
        <dbReference type="EMBL" id="PYI54929.1"/>
    </source>
</evidence>
<feature type="domain" description="Spore germination GerAC-like C-terminal" evidence="9">
    <location>
        <begin position="201"/>
        <end position="370"/>
    </location>
</feature>
<feature type="domain" description="Spore germination protein N-terminal" evidence="10">
    <location>
        <begin position="26"/>
        <end position="189"/>
    </location>
</feature>
<dbReference type="AlphaFoldDB" id="A0A2V5K699"/>
<keyword evidence="5" id="KW-0472">Membrane</keyword>
<evidence type="ECO:0000256" key="1">
    <source>
        <dbReference type="ARBA" id="ARBA00004635"/>
    </source>
</evidence>
<comment type="subcellular location">
    <subcellularLocation>
        <location evidence="1">Membrane</location>
        <topology evidence="1">Lipid-anchor</topology>
    </subcellularLocation>
</comment>
<comment type="caution">
    <text evidence="11">The sequence shown here is derived from an EMBL/GenBank/DDBJ whole genome shotgun (WGS) entry which is preliminary data.</text>
</comment>
<feature type="signal peptide" evidence="8">
    <location>
        <begin position="1"/>
        <end position="22"/>
    </location>
</feature>
<feature type="chain" id="PRO_5039684290" evidence="8">
    <location>
        <begin position="23"/>
        <end position="375"/>
    </location>
</feature>
<dbReference type="PANTHER" id="PTHR35789">
    <property type="entry name" value="SPORE GERMINATION PROTEIN B3"/>
    <property type="match status" value="1"/>
</dbReference>
<keyword evidence="6" id="KW-0564">Palmitate</keyword>
<evidence type="ECO:0000256" key="8">
    <source>
        <dbReference type="SAM" id="SignalP"/>
    </source>
</evidence>
<name>A0A2V5K699_9BACL</name>
<evidence type="ECO:0000256" key="2">
    <source>
        <dbReference type="ARBA" id="ARBA00007886"/>
    </source>
</evidence>
<keyword evidence="4 8" id="KW-0732">Signal</keyword>
<protein>
    <submittedName>
        <fullName evidence="11">Ger(X)C family spore germination protein</fullName>
    </submittedName>
</protein>